<sequence length="123" mass="14420">MFSHFDGQYRSRPRVSLRGASKQASRTSFPTTDALLIFVFWVKEAKDTLLQRAHLEREQRENARRRTAAAVSVQSLYRGHRDREKQYGVFRAQFDNSTAGNDLQSLSRLLIIFYTERKDHSRL</sequence>
<feature type="non-terminal residue" evidence="1">
    <location>
        <position position="1"/>
    </location>
</feature>
<comment type="caution">
    <text evidence="1">The sequence shown here is derived from an EMBL/GenBank/DDBJ whole genome shotgun (WGS) entry which is preliminary data.</text>
</comment>
<evidence type="ECO:0000313" key="1">
    <source>
        <dbReference type="EMBL" id="CAI8053571.1"/>
    </source>
</evidence>
<keyword evidence="1" id="KW-0436">Ligase</keyword>
<name>A0AA35TV13_GEOBA</name>
<dbReference type="PROSITE" id="PS50096">
    <property type="entry name" value="IQ"/>
    <property type="match status" value="1"/>
</dbReference>
<dbReference type="GO" id="GO:0016874">
    <property type="term" value="F:ligase activity"/>
    <property type="evidence" value="ECO:0007669"/>
    <property type="project" value="UniProtKB-KW"/>
</dbReference>
<organism evidence="1 2">
    <name type="scientific">Geodia barretti</name>
    <name type="common">Barrett's horny sponge</name>
    <dbReference type="NCBI Taxonomy" id="519541"/>
    <lineage>
        <taxon>Eukaryota</taxon>
        <taxon>Metazoa</taxon>
        <taxon>Porifera</taxon>
        <taxon>Demospongiae</taxon>
        <taxon>Heteroscleromorpha</taxon>
        <taxon>Tetractinellida</taxon>
        <taxon>Astrophorina</taxon>
        <taxon>Geodiidae</taxon>
        <taxon>Geodia</taxon>
    </lineage>
</organism>
<proteinExistence type="predicted"/>
<keyword evidence="2" id="KW-1185">Reference proteome</keyword>
<dbReference type="EMBL" id="CASHTH010004105">
    <property type="protein sequence ID" value="CAI8053571.1"/>
    <property type="molecule type" value="Genomic_DNA"/>
</dbReference>
<gene>
    <name evidence="1" type="ORF">GBAR_LOCUS29294</name>
</gene>
<protein>
    <submittedName>
        <fullName evidence="1">Ubiquitin-protein ligase E3C</fullName>
    </submittedName>
</protein>
<evidence type="ECO:0000313" key="2">
    <source>
        <dbReference type="Proteomes" id="UP001174909"/>
    </source>
</evidence>
<reference evidence="1" key="1">
    <citation type="submission" date="2023-03" db="EMBL/GenBank/DDBJ databases">
        <authorList>
            <person name="Steffen K."/>
            <person name="Cardenas P."/>
        </authorList>
    </citation>
    <scope>NUCLEOTIDE SEQUENCE</scope>
</reference>
<dbReference type="Proteomes" id="UP001174909">
    <property type="component" value="Unassembled WGS sequence"/>
</dbReference>
<dbReference type="AlphaFoldDB" id="A0AA35TV13"/>
<accession>A0AA35TV13</accession>